<dbReference type="VEuPathDB" id="FungiDB:VP01_3261g3"/>
<evidence type="ECO:0000256" key="2">
    <source>
        <dbReference type="SAM" id="MobiDB-lite"/>
    </source>
</evidence>
<proteinExistence type="inferred from homology"/>
<comment type="caution">
    <text evidence="3">The sequence shown here is derived from an EMBL/GenBank/DDBJ whole genome shotgun (WGS) entry which is preliminary data.</text>
</comment>
<feature type="compositionally biased region" description="Low complexity" evidence="2">
    <location>
        <begin position="358"/>
        <end position="370"/>
    </location>
</feature>
<gene>
    <name evidence="3" type="ORF">VP01_3261g3</name>
</gene>
<feature type="region of interest" description="Disordered" evidence="2">
    <location>
        <begin position="342"/>
        <end position="394"/>
    </location>
</feature>
<evidence type="ECO:0000313" key="3">
    <source>
        <dbReference type="EMBL" id="KNZ53371.1"/>
    </source>
</evidence>
<keyword evidence="4" id="KW-1185">Reference proteome</keyword>
<feature type="compositionally biased region" description="Low complexity" evidence="2">
    <location>
        <begin position="38"/>
        <end position="49"/>
    </location>
</feature>
<evidence type="ECO:0000313" key="4">
    <source>
        <dbReference type="Proteomes" id="UP000037035"/>
    </source>
</evidence>
<dbReference type="OrthoDB" id="2507731at2759"/>
<dbReference type="AlphaFoldDB" id="A0A0L6UXV8"/>
<dbReference type="GO" id="GO:0005829">
    <property type="term" value="C:cytosol"/>
    <property type="evidence" value="ECO:0007669"/>
    <property type="project" value="UniProtKB-ARBA"/>
</dbReference>
<feature type="region of interest" description="Disordered" evidence="2">
    <location>
        <begin position="35"/>
        <end position="64"/>
    </location>
</feature>
<sequence length="470" mass="52389">MNRQNWIHSSFQRMNQEFQTGVSRSEAVNRLRHRMNHPRSSSPSVDQPPSSSPPPSTDQHNPPNAHLLGILRQVRTQTTHHYHDSKFIGPQTYLLYCGHHPSSTQHSQGCGKLISVRAASILPKSFRSSALEHPILHNNNHIKSSRPKFNLLTSDTLPFPNSADTVDPLTQQSFENDPSNPFHPTNPLRLNCTCEKTYLGCLSCGNILGHSVISACNVCRELAVFHPHFYYLNRLTALPRYNDAPISLDFYGYPIPDRPEENLMNWAEAARQWKKDVDSGYVQSPVQEEPVICAPHLAPLASSPSLSSRVRNAILMGSLVDDEGSSWWNDRSWRESIQPFSHISEPSSTLSDDHSPLRRASLSRRPAVRLPSHLSLDRRSIHPRASSNSTSESWVIREGRTGEDGFPRELLRLRRESDMSSAGQSVCPTGLTGQSSCSLLVTPDVHGPSLKTTLAEKYSGPVQGQTAPFG</sequence>
<reference evidence="3 4" key="1">
    <citation type="submission" date="2015-08" db="EMBL/GenBank/DDBJ databases">
        <title>Next Generation Sequencing and Analysis of the Genome of Puccinia sorghi L Schw, the Causal Agent of Maize Common Rust.</title>
        <authorList>
            <person name="Rochi L."/>
            <person name="Burguener G."/>
            <person name="Darino M."/>
            <person name="Turjanski A."/>
            <person name="Kreff E."/>
            <person name="Dieguez M.J."/>
            <person name="Sacco F."/>
        </authorList>
    </citation>
    <scope>NUCLEOTIDE SEQUENCE [LARGE SCALE GENOMIC DNA]</scope>
    <source>
        <strain evidence="3 4">RO10H11247</strain>
    </source>
</reference>
<protein>
    <submittedName>
        <fullName evidence="3">Uncharacterized protein</fullName>
    </submittedName>
</protein>
<accession>A0A0L6UXV8</accession>
<comment type="similarity">
    <text evidence="1">Belongs to the FAM72 family.</text>
</comment>
<dbReference type="PANTHER" id="PTHR31841">
    <property type="entry name" value="PROTEIN FAM72A-RELATED"/>
    <property type="match status" value="1"/>
</dbReference>
<dbReference type="EMBL" id="LAVV01008237">
    <property type="protein sequence ID" value="KNZ53371.1"/>
    <property type="molecule type" value="Genomic_DNA"/>
</dbReference>
<dbReference type="PANTHER" id="PTHR31841:SF1">
    <property type="entry name" value="PROTEIN FAM72A-RELATED"/>
    <property type="match status" value="1"/>
</dbReference>
<organism evidence="3 4">
    <name type="scientific">Puccinia sorghi</name>
    <dbReference type="NCBI Taxonomy" id="27349"/>
    <lineage>
        <taxon>Eukaryota</taxon>
        <taxon>Fungi</taxon>
        <taxon>Dikarya</taxon>
        <taxon>Basidiomycota</taxon>
        <taxon>Pucciniomycotina</taxon>
        <taxon>Pucciniomycetes</taxon>
        <taxon>Pucciniales</taxon>
        <taxon>Pucciniaceae</taxon>
        <taxon>Puccinia</taxon>
    </lineage>
</organism>
<name>A0A0L6UXV8_9BASI</name>
<dbReference type="InterPro" id="IPR026768">
    <property type="entry name" value="YPEH2ZP"/>
</dbReference>
<evidence type="ECO:0000256" key="1">
    <source>
        <dbReference type="ARBA" id="ARBA00006888"/>
    </source>
</evidence>
<dbReference type="Proteomes" id="UP000037035">
    <property type="component" value="Unassembled WGS sequence"/>
</dbReference>